<dbReference type="PANTHER" id="PTHR10272">
    <property type="entry name" value="PLATELET-ACTIVATING FACTOR ACETYLHYDROLASE"/>
    <property type="match status" value="1"/>
</dbReference>
<dbReference type="RefSeq" id="WP_016874144.1">
    <property type="nucleotide sequence ID" value="NZ_AJLN01000116.1"/>
</dbReference>
<reference evidence="6 7" key="1">
    <citation type="journal article" date="2019" name="Genome Biol. Evol.">
        <title>Day and night: Metabolic profiles and evolutionary relationships of six axenic non-marine cyanobacteria.</title>
        <authorList>
            <person name="Will S.E."/>
            <person name="Henke P."/>
            <person name="Boedeker C."/>
            <person name="Huang S."/>
            <person name="Brinkmann H."/>
            <person name="Rohde M."/>
            <person name="Jarek M."/>
            <person name="Friedl T."/>
            <person name="Seufert S."/>
            <person name="Schumacher M."/>
            <person name="Overmann J."/>
            <person name="Neumann-Schaal M."/>
            <person name="Petersen J."/>
        </authorList>
    </citation>
    <scope>NUCLEOTIDE SEQUENCE [LARGE SCALE GENOMIC DNA]</scope>
    <source>
        <strain evidence="6 7">PCC 6912</strain>
    </source>
</reference>
<gene>
    <name evidence="6" type="ORF">PCC6912_03820</name>
</gene>
<name>A0A3S1APS5_CHLFR</name>
<dbReference type="Pfam" id="PF03403">
    <property type="entry name" value="PAF-AH_p_II"/>
    <property type="match status" value="1"/>
</dbReference>
<dbReference type="OrthoDB" id="422423at2"/>
<evidence type="ECO:0000256" key="3">
    <source>
        <dbReference type="ARBA" id="ARBA00023098"/>
    </source>
</evidence>
<keyword evidence="3" id="KW-0443">Lipid metabolism</keyword>
<dbReference type="EMBL" id="RSCJ01000001">
    <property type="protein sequence ID" value="RUR86939.1"/>
    <property type="molecule type" value="Genomic_DNA"/>
</dbReference>
<dbReference type="InterPro" id="IPR010802">
    <property type="entry name" value="DUF1400"/>
</dbReference>
<keyword evidence="4" id="KW-0812">Transmembrane</keyword>
<sequence>MDHAKSRQSLNLFKVFPSAYCLLTSAFFISTCLITTLVPRPVIGAERLTLSYGLLQRSIPIDSLETYARTGKIDDELATYARYAPKEQLEQLREVLLTPIPLNAVQVSQFLYTPIGERLLEILAEVIQGETRSTGLYGIRAALILAAADSQNFNLLNILRKFPSSEISINLARSLQFAQSIQSFVNRTQQAIALINKQFNQQTATILPQTNNIAKINLPQSGFFRWQKQTITLFDQSRNRTFPVDIYLPFGSNRARVIVISHGLGSDRTSFAYLAEHLASYGFAVAVPEHPGSNTQQLQALLSGRSAQVTAPGEFIDRPLDVRYLLDELTRLSQINPAFKGRLNLQEVGVIGQSFGGYTALALAGAPINFEQLEKSCPAFQETFNVSLLLQCLALELPQSRQYNLADPRIKAAIAINPVNSIVFGQQSLSQIKIPVMIISSSADTAAPALPEQIQPFNWLTTPNKYLALINNATHFSTIAESPNTAIPVPSQAIGPNPALARRYVDILSVAFFNTYVANQPNYLSYLSPDYIRTISQQPLPLSLVRSLDFNSSSIFLEEHSSNSQH</sequence>
<dbReference type="InterPro" id="IPR029058">
    <property type="entry name" value="AB_hydrolase_fold"/>
</dbReference>
<protein>
    <recommendedName>
        <fullName evidence="5">DUF1400 domain-containing protein</fullName>
    </recommendedName>
</protein>
<keyword evidence="4" id="KW-1133">Transmembrane helix</keyword>
<evidence type="ECO:0000259" key="5">
    <source>
        <dbReference type="Pfam" id="PF07176"/>
    </source>
</evidence>
<dbReference type="Gene3D" id="3.40.50.1820">
    <property type="entry name" value="alpha/beta hydrolase"/>
    <property type="match status" value="1"/>
</dbReference>
<feature type="transmembrane region" description="Helical" evidence="4">
    <location>
        <begin position="12"/>
        <end position="38"/>
    </location>
</feature>
<dbReference type="GO" id="GO:0016042">
    <property type="term" value="P:lipid catabolic process"/>
    <property type="evidence" value="ECO:0007669"/>
    <property type="project" value="UniProtKB-KW"/>
</dbReference>
<accession>A0A3S1APS5</accession>
<keyword evidence="2" id="KW-0442">Lipid degradation</keyword>
<dbReference type="AlphaFoldDB" id="A0A3S1APS5"/>
<evidence type="ECO:0000313" key="7">
    <source>
        <dbReference type="Proteomes" id="UP000268857"/>
    </source>
</evidence>
<evidence type="ECO:0000256" key="1">
    <source>
        <dbReference type="ARBA" id="ARBA00022801"/>
    </source>
</evidence>
<keyword evidence="1" id="KW-0378">Hydrolase</keyword>
<dbReference type="STRING" id="211165.GCA_000317285_05295"/>
<feature type="domain" description="DUF1400" evidence="5">
    <location>
        <begin position="45"/>
        <end position="170"/>
    </location>
</feature>
<proteinExistence type="predicted"/>
<keyword evidence="7" id="KW-1185">Reference proteome</keyword>
<organism evidence="6 7">
    <name type="scientific">Chlorogloeopsis fritschii PCC 6912</name>
    <dbReference type="NCBI Taxonomy" id="211165"/>
    <lineage>
        <taxon>Bacteria</taxon>
        <taxon>Bacillati</taxon>
        <taxon>Cyanobacteriota</taxon>
        <taxon>Cyanophyceae</taxon>
        <taxon>Nostocales</taxon>
        <taxon>Chlorogloeopsidaceae</taxon>
        <taxon>Chlorogloeopsis</taxon>
    </lineage>
</organism>
<evidence type="ECO:0000313" key="6">
    <source>
        <dbReference type="EMBL" id="RUR86939.1"/>
    </source>
</evidence>
<comment type="caution">
    <text evidence="6">The sequence shown here is derived from an EMBL/GenBank/DDBJ whole genome shotgun (WGS) entry which is preliminary data.</text>
</comment>
<dbReference type="Proteomes" id="UP000268857">
    <property type="component" value="Unassembled WGS sequence"/>
</dbReference>
<keyword evidence="4" id="KW-0472">Membrane</keyword>
<dbReference type="SUPFAM" id="SSF53474">
    <property type="entry name" value="alpha/beta-Hydrolases"/>
    <property type="match status" value="1"/>
</dbReference>
<evidence type="ECO:0000256" key="2">
    <source>
        <dbReference type="ARBA" id="ARBA00022963"/>
    </source>
</evidence>
<dbReference type="PANTHER" id="PTHR10272:SF13">
    <property type="entry name" value="POLY(ETHYLENE TEREPHTHALATE) HYDROLASE"/>
    <property type="match status" value="1"/>
</dbReference>
<evidence type="ECO:0000256" key="4">
    <source>
        <dbReference type="SAM" id="Phobius"/>
    </source>
</evidence>
<dbReference type="Pfam" id="PF07176">
    <property type="entry name" value="DUF1400"/>
    <property type="match status" value="1"/>
</dbReference>
<dbReference type="GO" id="GO:0003847">
    <property type="term" value="F:1-alkyl-2-acetylglycerophosphocholine esterase activity"/>
    <property type="evidence" value="ECO:0007669"/>
    <property type="project" value="TreeGrafter"/>
</dbReference>